<dbReference type="FunCoup" id="B3S4S6">
    <property type="interactions" value="943"/>
</dbReference>
<evidence type="ECO:0000256" key="10">
    <source>
        <dbReference type="ARBA" id="ARBA00023235"/>
    </source>
</evidence>
<dbReference type="PANTHER" id="PTHR22573:SF2">
    <property type="entry name" value="PHOSPHOGLUCOMUTASE"/>
    <property type="match status" value="1"/>
</dbReference>
<dbReference type="InterPro" id="IPR016066">
    <property type="entry name" value="A-D-PHexomutase_CS"/>
</dbReference>
<feature type="domain" description="Alpha-D-phosphohexomutase alpha/beta/alpha" evidence="13">
    <location>
        <begin position="192"/>
        <end position="302"/>
    </location>
</feature>
<evidence type="ECO:0000313" key="16">
    <source>
        <dbReference type="Proteomes" id="UP000009022"/>
    </source>
</evidence>
<dbReference type="InterPro" id="IPR045244">
    <property type="entry name" value="PGM"/>
</dbReference>
<comment type="catalytic activity">
    <reaction evidence="1">
        <text>alpha-D-glucose 1-phosphate = alpha-D-glucose 6-phosphate</text>
        <dbReference type="Rhea" id="RHEA:23536"/>
        <dbReference type="ChEBI" id="CHEBI:58225"/>
        <dbReference type="ChEBI" id="CHEBI:58601"/>
        <dbReference type="EC" id="5.4.2.2"/>
    </reaction>
</comment>
<evidence type="ECO:0000256" key="1">
    <source>
        <dbReference type="ARBA" id="ARBA00000443"/>
    </source>
</evidence>
<gene>
    <name evidence="15" type="ORF">TRIADDRAFT_29275</name>
</gene>
<dbReference type="FunFam" id="3.30.310.50:FF:000002">
    <property type="entry name" value="Phosphoglucomutase 5"/>
    <property type="match status" value="1"/>
</dbReference>
<dbReference type="OMA" id="WIQDRAN"/>
<dbReference type="InterPro" id="IPR005846">
    <property type="entry name" value="A-D-PHexomutase_a/b/a-III"/>
</dbReference>
<evidence type="ECO:0000259" key="14">
    <source>
        <dbReference type="Pfam" id="PF02880"/>
    </source>
</evidence>
<evidence type="ECO:0000256" key="3">
    <source>
        <dbReference type="ARBA" id="ARBA00004496"/>
    </source>
</evidence>
<dbReference type="InterPro" id="IPR036900">
    <property type="entry name" value="A-D-PHexomutase_C_sf"/>
</dbReference>
<feature type="domain" description="Alpha-D-phosphohexomutase alpha/beta/alpha" evidence="14">
    <location>
        <begin position="331"/>
        <end position="421"/>
    </location>
</feature>
<dbReference type="GO" id="GO:0004614">
    <property type="term" value="F:phosphoglucomutase activity"/>
    <property type="evidence" value="ECO:0000318"/>
    <property type="project" value="GO_Central"/>
</dbReference>
<dbReference type="FunFam" id="3.40.120.10:FF:000004">
    <property type="entry name" value="Phosphoglucomutase 5"/>
    <property type="match status" value="1"/>
</dbReference>
<dbReference type="InterPro" id="IPR005844">
    <property type="entry name" value="A-D-PHexomutase_a/b/a-I"/>
</dbReference>
<proteinExistence type="inferred from homology"/>
<evidence type="ECO:0000256" key="2">
    <source>
        <dbReference type="ARBA" id="ARBA00001946"/>
    </source>
</evidence>
<dbReference type="SUPFAM" id="SSF55957">
    <property type="entry name" value="Phosphoglucomutase, C-terminal domain"/>
    <property type="match status" value="1"/>
</dbReference>
<dbReference type="CDD" id="cd03085">
    <property type="entry name" value="PGM1"/>
    <property type="match status" value="1"/>
</dbReference>
<dbReference type="InterPro" id="IPR005845">
    <property type="entry name" value="A-D-PHexomutase_a/b/a-II"/>
</dbReference>
<dbReference type="GO" id="GO:0000287">
    <property type="term" value="F:magnesium ion binding"/>
    <property type="evidence" value="ECO:0007669"/>
    <property type="project" value="InterPro"/>
</dbReference>
<keyword evidence="16" id="KW-1185">Reference proteome</keyword>
<organism evidence="15 16">
    <name type="scientific">Trichoplax adhaerens</name>
    <name type="common">Trichoplax reptans</name>
    <dbReference type="NCBI Taxonomy" id="10228"/>
    <lineage>
        <taxon>Eukaryota</taxon>
        <taxon>Metazoa</taxon>
        <taxon>Placozoa</taxon>
        <taxon>Uniplacotomia</taxon>
        <taxon>Trichoplacea</taxon>
        <taxon>Trichoplacidae</taxon>
        <taxon>Trichoplax</taxon>
    </lineage>
</organism>
<evidence type="ECO:0000256" key="8">
    <source>
        <dbReference type="ARBA" id="ARBA00022723"/>
    </source>
</evidence>
<sequence>MASSQVQIVQTRAFEDQKPGTSGLRKPVDTFQQKGYAENFIQAIHTAVPELSDGMAVVGGDGRYYMTDVVQKIIGISAANGVKKLIVGKDGIFSTPAISAVVRKTKANGAFILTASHNPGGPKGDFGIKFNSSNGGPAVEAVTGQIYQISKHITEYKICPDIKVDISKVGCHTFDVDGRQFEVEVIDPVSDYVDLMKELFDFESIRNLLAGSKTRSPLKIIINCLNGVTGPYAKRILCDELGAPESSVVNCIPLEDFGGKLHPDPNLTYASDLVDVMNSGVHDFGAAFDGDGDRNMILGKNGFFVTPSDSVSVIGDNYKAIPYFVKSGIKGFARSMPTGRALDRVAKALNVEMFEVPTGWKFFGNLMDAGRLSLCGEESFGTGSDHIREKDGIWACLAWLAILAYRKASVEDVIRDHWKRYGRTFFQRYDYEQVPAEGAKEMMSVLESSLSLATKSKEISAASASFVLEYTDNFSYTDPIDGSVAKNQGIRLQFTNGSRIIFRLSGTGSVGATVRIYFECYEDQPERFDDDITSIMKPLVDLALKVSDLQKYTGRNEPTVIT</sequence>
<feature type="domain" description="Alpha-D-phosphohexomutase alpha/beta/alpha" evidence="12">
    <location>
        <begin position="17"/>
        <end position="156"/>
    </location>
</feature>
<dbReference type="Gene3D" id="3.40.120.10">
    <property type="entry name" value="Alpha-D-Glucose-1,6-Bisphosphate, subunit A, domain 3"/>
    <property type="match status" value="3"/>
</dbReference>
<dbReference type="NCBIfam" id="NF005737">
    <property type="entry name" value="PRK07564.1-1"/>
    <property type="match status" value="1"/>
</dbReference>
<evidence type="ECO:0000256" key="6">
    <source>
        <dbReference type="ARBA" id="ARBA00022490"/>
    </source>
</evidence>
<keyword evidence="8 11" id="KW-0479">Metal-binding</keyword>
<evidence type="ECO:0000313" key="15">
    <source>
        <dbReference type="EMBL" id="EDV22265.1"/>
    </source>
</evidence>
<evidence type="ECO:0000256" key="11">
    <source>
        <dbReference type="RuleBase" id="RU004326"/>
    </source>
</evidence>
<dbReference type="Gene3D" id="3.30.310.50">
    <property type="entry name" value="Alpha-D-phosphohexomutase, C-terminal domain"/>
    <property type="match status" value="1"/>
</dbReference>
<dbReference type="PhylomeDB" id="B3S4S6"/>
<dbReference type="AlphaFoldDB" id="B3S4S6"/>
<evidence type="ECO:0000256" key="7">
    <source>
        <dbReference type="ARBA" id="ARBA00022553"/>
    </source>
</evidence>
<dbReference type="PRINTS" id="PR00509">
    <property type="entry name" value="PGMPMM"/>
</dbReference>
<dbReference type="PROSITE" id="PS00710">
    <property type="entry name" value="PGM_PMM"/>
    <property type="match status" value="1"/>
</dbReference>
<dbReference type="EMBL" id="DS985250">
    <property type="protein sequence ID" value="EDV22265.1"/>
    <property type="molecule type" value="Genomic_DNA"/>
</dbReference>
<dbReference type="SUPFAM" id="SSF53738">
    <property type="entry name" value="Phosphoglucomutase, first 3 domains"/>
    <property type="match status" value="3"/>
</dbReference>
<dbReference type="FunFam" id="3.40.120.10:FF:000007">
    <property type="entry name" value="Phosphoglucomutase 5"/>
    <property type="match status" value="1"/>
</dbReference>
<keyword evidence="7" id="KW-0597">Phosphoprotein</keyword>
<dbReference type="GO" id="GO:0005829">
    <property type="term" value="C:cytosol"/>
    <property type="evidence" value="ECO:0000318"/>
    <property type="project" value="GO_Central"/>
</dbReference>
<dbReference type="PANTHER" id="PTHR22573">
    <property type="entry name" value="PHOSPHOHEXOMUTASE FAMILY MEMBER"/>
    <property type="match status" value="1"/>
</dbReference>
<dbReference type="InParanoid" id="B3S4S6"/>
<dbReference type="STRING" id="10228.B3S4S6"/>
<dbReference type="Pfam" id="PF24947">
    <property type="entry name" value="PGM1_C_vert_fung"/>
    <property type="match status" value="1"/>
</dbReference>
<dbReference type="GO" id="GO:0005975">
    <property type="term" value="P:carbohydrate metabolic process"/>
    <property type="evidence" value="ECO:0000318"/>
    <property type="project" value="GO_Central"/>
</dbReference>
<dbReference type="Pfam" id="PF02878">
    <property type="entry name" value="PGM_PMM_I"/>
    <property type="match status" value="1"/>
</dbReference>
<dbReference type="CTD" id="6756633"/>
<accession>B3S4S6</accession>
<name>B3S4S6_TRIAD</name>
<evidence type="ECO:0000259" key="13">
    <source>
        <dbReference type="Pfam" id="PF02879"/>
    </source>
</evidence>
<dbReference type="Pfam" id="PF02879">
    <property type="entry name" value="PGM_PMM_II"/>
    <property type="match status" value="1"/>
</dbReference>
<keyword evidence="6" id="KW-0963">Cytoplasm</keyword>
<dbReference type="FunFam" id="3.40.120.10:FF:000005">
    <property type="entry name" value="Phosphoglucomutase 5"/>
    <property type="match status" value="1"/>
</dbReference>
<dbReference type="EC" id="5.4.2.2" evidence="5"/>
<dbReference type="InterPro" id="IPR005841">
    <property type="entry name" value="Alpha-D-phosphohexomutase_SF"/>
</dbReference>
<dbReference type="RefSeq" id="XP_002115420.1">
    <property type="nucleotide sequence ID" value="XM_002115384.1"/>
</dbReference>
<dbReference type="OrthoDB" id="2291at2759"/>
<dbReference type="Proteomes" id="UP000009022">
    <property type="component" value="Unassembled WGS sequence"/>
</dbReference>
<comment type="subcellular location">
    <subcellularLocation>
        <location evidence="3">Cytoplasm</location>
    </subcellularLocation>
</comment>
<evidence type="ECO:0000256" key="4">
    <source>
        <dbReference type="ARBA" id="ARBA00010231"/>
    </source>
</evidence>
<dbReference type="KEGG" id="tad:TRIADDRAFT_29275"/>
<comment type="similarity">
    <text evidence="4 11">Belongs to the phosphohexose mutase family.</text>
</comment>
<dbReference type="HOGENOM" id="CLU_009330_0_1_1"/>
<keyword evidence="9 11" id="KW-0460">Magnesium</keyword>
<dbReference type="Pfam" id="PF02880">
    <property type="entry name" value="PGM_PMM_III"/>
    <property type="match status" value="1"/>
</dbReference>
<keyword evidence="10" id="KW-0413">Isomerase</keyword>
<comment type="cofactor">
    <cofactor evidence="2">
        <name>Mg(2+)</name>
        <dbReference type="ChEBI" id="CHEBI:18420"/>
    </cofactor>
</comment>
<reference evidence="15 16" key="1">
    <citation type="journal article" date="2008" name="Nature">
        <title>The Trichoplax genome and the nature of placozoans.</title>
        <authorList>
            <person name="Srivastava M."/>
            <person name="Begovic E."/>
            <person name="Chapman J."/>
            <person name="Putnam N.H."/>
            <person name="Hellsten U."/>
            <person name="Kawashima T."/>
            <person name="Kuo A."/>
            <person name="Mitros T."/>
            <person name="Salamov A."/>
            <person name="Carpenter M.L."/>
            <person name="Signorovitch A.Y."/>
            <person name="Moreno M.A."/>
            <person name="Kamm K."/>
            <person name="Grimwood J."/>
            <person name="Schmutz J."/>
            <person name="Shapiro H."/>
            <person name="Grigoriev I.V."/>
            <person name="Buss L.W."/>
            <person name="Schierwater B."/>
            <person name="Dellaporta S.L."/>
            <person name="Rokhsar D.S."/>
        </authorList>
    </citation>
    <scope>NUCLEOTIDE SEQUENCE [LARGE SCALE GENOMIC DNA]</scope>
    <source>
        <strain evidence="15 16">Grell-BS-1999</strain>
    </source>
</reference>
<protein>
    <recommendedName>
        <fullName evidence="5">phosphoglucomutase (alpha-D-glucose-1,6-bisphosphate-dependent)</fullName>
        <ecNumber evidence="5">5.4.2.2</ecNumber>
    </recommendedName>
</protein>
<dbReference type="InterPro" id="IPR016055">
    <property type="entry name" value="A-D-PHexomutase_a/b/a-I/II/III"/>
</dbReference>
<evidence type="ECO:0000256" key="5">
    <source>
        <dbReference type="ARBA" id="ARBA00012728"/>
    </source>
</evidence>
<evidence type="ECO:0000259" key="12">
    <source>
        <dbReference type="Pfam" id="PF02878"/>
    </source>
</evidence>
<dbReference type="eggNOG" id="KOG0625">
    <property type="taxonomic scope" value="Eukaryota"/>
</dbReference>
<evidence type="ECO:0000256" key="9">
    <source>
        <dbReference type="ARBA" id="ARBA00022842"/>
    </source>
</evidence>
<dbReference type="GeneID" id="6756633"/>